<sequence>MTAQPTRILQIVPRIFPDVDGVGDYALQLAHQLYNHHQILSDFLVFRPNPKLRPHVDQFPVHRLETHTVQGLLNRVPENISTIFLQYSNYPYLRGKLDAPMWLVDALKVLKQRGVRIVVMFHELPTLRYKRIRCPNFVQRRVSRGLAQVADVVVTNNVAFQQTLARWTESLVNCVPNFSTIGELGQVKPLAARKRSLVVFGSSDRTRVYRNNTETLNHICHTLNIDTLYDVGRPVEWDDQGLDVNVVRTGFLPAAEVSQLLAESLAGIFDYRRFPQNLAKSTVYAAYCSHGLLPICNGYGLKPQDEIVANHHYLVTSSLQAFAQPSTLQAIADNAYTHYQNRTLAQCAIQFAKLLHPVPSTQAMYTDECTDVSIGQSLPHSPAPFS</sequence>
<accession>A0A6M0RVZ6</accession>
<name>A0A6M0RVZ6_9CYAN</name>
<dbReference type="SUPFAM" id="SSF53756">
    <property type="entry name" value="UDP-Glycosyltransferase/glycogen phosphorylase"/>
    <property type="match status" value="1"/>
</dbReference>
<organism evidence="1 2">
    <name type="scientific">Adonisia turfae CCMR0081</name>
    <dbReference type="NCBI Taxonomy" id="2292702"/>
    <lineage>
        <taxon>Bacteria</taxon>
        <taxon>Bacillati</taxon>
        <taxon>Cyanobacteriota</taxon>
        <taxon>Adonisia</taxon>
        <taxon>Adonisia turfae</taxon>
    </lineage>
</organism>
<proteinExistence type="predicted"/>
<evidence type="ECO:0000313" key="1">
    <source>
        <dbReference type="EMBL" id="NEZ60425.1"/>
    </source>
</evidence>
<reference evidence="1 2" key="1">
    <citation type="journal article" date="2020" name="Microb. Ecol.">
        <title>Ecogenomics of the Marine Benthic Filamentous Cyanobacterium Adonisia.</title>
        <authorList>
            <person name="Walter J.M."/>
            <person name="Coutinho F.H."/>
            <person name="Leomil L."/>
            <person name="Hargreaves P.I."/>
            <person name="Campeao M.E."/>
            <person name="Vieira V.V."/>
            <person name="Silva B.S."/>
            <person name="Fistarol G.O."/>
            <person name="Salomon P.S."/>
            <person name="Sawabe T."/>
            <person name="Mino S."/>
            <person name="Hosokawa M."/>
            <person name="Miyashita H."/>
            <person name="Maruyama F."/>
            <person name="van Verk M.C."/>
            <person name="Dutilh B.E."/>
            <person name="Thompson C.C."/>
            <person name="Thompson F.L."/>
        </authorList>
    </citation>
    <scope>NUCLEOTIDE SEQUENCE [LARGE SCALE GENOMIC DNA]</scope>
    <source>
        <strain evidence="1 2">CCMR0081</strain>
    </source>
</reference>
<comment type="caution">
    <text evidence="1">The sequence shown here is derived from an EMBL/GenBank/DDBJ whole genome shotgun (WGS) entry which is preliminary data.</text>
</comment>
<protein>
    <submittedName>
        <fullName evidence="1">Glycosyltransferase family 1 protein</fullName>
    </submittedName>
</protein>
<dbReference type="EMBL" id="QXHD01000004">
    <property type="protein sequence ID" value="NEZ60425.1"/>
    <property type="molecule type" value="Genomic_DNA"/>
</dbReference>
<gene>
    <name evidence="1" type="ORF">DXZ20_33260</name>
</gene>
<evidence type="ECO:0000313" key="2">
    <source>
        <dbReference type="Proteomes" id="UP000481033"/>
    </source>
</evidence>
<keyword evidence="1" id="KW-0808">Transferase</keyword>
<keyword evidence="2" id="KW-1185">Reference proteome</keyword>
<dbReference type="RefSeq" id="WP_163702953.1">
    <property type="nucleotide sequence ID" value="NZ_QXHD01000004.1"/>
</dbReference>
<dbReference type="AlphaFoldDB" id="A0A6M0RVZ6"/>
<dbReference type="Gene3D" id="3.40.50.2000">
    <property type="entry name" value="Glycogen Phosphorylase B"/>
    <property type="match status" value="1"/>
</dbReference>
<dbReference type="GO" id="GO:0016740">
    <property type="term" value="F:transferase activity"/>
    <property type="evidence" value="ECO:0007669"/>
    <property type="project" value="UniProtKB-KW"/>
</dbReference>
<dbReference type="Proteomes" id="UP000481033">
    <property type="component" value="Unassembled WGS sequence"/>
</dbReference>